<proteinExistence type="predicted"/>
<keyword evidence="2" id="KW-1185">Reference proteome</keyword>
<dbReference type="EMBL" id="JANQDX010000011">
    <property type="protein sequence ID" value="KAL0916976.1"/>
    <property type="molecule type" value="Genomic_DNA"/>
</dbReference>
<protein>
    <submittedName>
        <fullName evidence="1">Uncharacterized protein</fullName>
    </submittedName>
</protein>
<accession>A0ABD0V334</accession>
<evidence type="ECO:0000313" key="2">
    <source>
        <dbReference type="Proteomes" id="UP001552299"/>
    </source>
</evidence>
<organism evidence="1 2">
    <name type="scientific">Dendrobium thyrsiflorum</name>
    <name type="common">Pinecone-like raceme dendrobium</name>
    <name type="synonym">Orchid</name>
    <dbReference type="NCBI Taxonomy" id="117978"/>
    <lineage>
        <taxon>Eukaryota</taxon>
        <taxon>Viridiplantae</taxon>
        <taxon>Streptophyta</taxon>
        <taxon>Embryophyta</taxon>
        <taxon>Tracheophyta</taxon>
        <taxon>Spermatophyta</taxon>
        <taxon>Magnoliopsida</taxon>
        <taxon>Liliopsida</taxon>
        <taxon>Asparagales</taxon>
        <taxon>Orchidaceae</taxon>
        <taxon>Epidendroideae</taxon>
        <taxon>Malaxideae</taxon>
        <taxon>Dendrobiinae</taxon>
        <taxon>Dendrobium</taxon>
    </lineage>
</organism>
<gene>
    <name evidence="1" type="ORF">M5K25_014532</name>
</gene>
<comment type="caution">
    <text evidence="1">The sequence shown here is derived from an EMBL/GenBank/DDBJ whole genome shotgun (WGS) entry which is preliminary data.</text>
</comment>
<sequence>MAAVYFAALRQAPQKKAALFSTRPLATRVIRGFRFRSPNLISRAAVCSAATPPGFDVIEEHTGVGHNRNIVMPFGGESPGSEGPES</sequence>
<dbReference type="Proteomes" id="UP001552299">
    <property type="component" value="Unassembled WGS sequence"/>
</dbReference>
<reference evidence="1 2" key="1">
    <citation type="journal article" date="2024" name="Plant Biotechnol. J.">
        <title>Dendrobium thyrsiflorum genome and its molecular insights into genes involved in important horticultural traits.</title>
        <authorList>
            <person name="Chen B."/>
            <person name="Wang J.Y."/>
            <person name="Zheng P.J."/>
            <person name="Li K.L."/>
            <person name="Liang Y.M."/>
            <person name="Chen X.F."/>
            <person name="Zhang C."/>
            <person name="Zhao X."/>
            <person name="He X."/>
            <person name="Zhang G.Q."/>
            <person name="Liu Z.J."/>
            <person name="Xu Q."/>
        </authorList>
    </citation>
    <scope>NUCLEOTIDE SEQUENCE [LARGE SCALE GENOMIC DNA]</scope>
    <source>
        <strain evidence="1">GZMU011</strain>
    </source>
</reference>
<name>A0ABD0V334_DENTH</name>
<dbReference type="AlphaFoldDB" id="A0ABD0V334"/>
<evidence type="ECO:0000313" key="1">
    <source>
        <dbReference type="EMBL" id="KAL0916976.1"/>
    </source>
</evidence>